<organism evidence="3 4">
    <name type="scientific">Sesamum alatum</name>
    <dbReference type="NCBI Taxonomy" id="300844"/>
    <lineage>
        <taxon>Eukaryota</taxon>
        <taxon>Viridiplantae</taxon>
        <taxon>Streptophyta</taxon>
        <taxon>Embryophyta</taxon>
        <taxon>Tracheophyta</taxon>
        <taxon>Spermatophyta</taxon>
        <taxon>Magnoliopsida</taxon>
        <taxon>eudicotyledons</taxon>
        <taxon>Gunneridae</taxon>
        <taxon>Pentapetalae</taxon>
        <taxon>asterids</taxon>
        <taxon>lamiids</taxon>
        <taxon>Lamiales</taxon>
        <taxon>Pedaliaceae</taxon>
        <taxon>Sesamum</taxon>
    </lineage>
</organism>
<dbReference type="SUPFAM" id="SSF53474">
    <property type="entry name" value="alpha/beta-Hydrolases"/>
    <property type="match status" value="1"/>
</dbReference>
<dbReference type="EMBL" id="JACGWO010000004">
    <property type="protein sequence ID" value="KAK4429033.1"/>
    <property type="molecule type" value="Genomic_DNA"/>
</dbReference>
<sequence>MVCPSCPDYDDPKINPVVEGGPSLSGLGCGRVLLTVSENDFLRDRGRLYFEVLIRSLWPGMAEIHEAEGEGHCFHLHDMNNEKAKGRMRRLSDFFNRDMLPSMIRQ</sequence>
<comment type="caution">
    <text evidence="3">The sequence shown here is derived from an EMBL/GenBank/DDBJ whole genome shotgun (WGS) entry which is preliminary data.</text>
</comment>
<dbReference type="GO" id="GO:0016787">
    <property type="term" value="F:hydrolase activity"/>
    <property type="evidence" value="ECO:0007669"/>
    <property type="project" value="InterPro"/>
</dbReference>
<comment type="similarity">
    <text evidence="1">Belongs to the 'GDXG' lipolytic enzyme family.</text>
</comment>
<keyword evidence="4" id="KW-1185">Reference proteome</keyword>
<evidence type="ECO:0000256" key="1">
    <source>
        <dbReference type="ARBA" id="ARBA00010515"/>
    </source>
</evidence>
<proteinExistence type="inferred from homology"/>
<dbReference type="Pfam" id="PF07859">
    <property type="entry name" value="Abhydrolase_3"/>
    <property type="match status" value="1"/>
</dbReference>
<dbReference type="PANTHER" id="PTHR23024">
    <property type="entry name" value="ARYLACETAMIDE DEACETYLASE"/>
    <property type="match status" value="1"/>
</dbReference>
<reference evidence="3" key="1">
    <citation type="submission" date="2020-06" db="EMBL/GenBank/DDBJ databases">
        <authorList>
            <person name="Li T."/>
            <person name="Hu X."/>
            <person name="Zhang T."/>
            <person name="Song X."/>
            <person name="Zhang H."/>
            <person name="Dai N."/>
            <person name="Sheng W."/>
            <person name="Hou X."/>
            <person name="Wei L."/>
        </authorList>
    </citation>
    <scope>NUCLEOTIDE SEQUENCE</scope>
    <source>
        <strain evidence="3">3651</strain>
        <tissue evidence="3">Leaf</tissue>
    </source>
</reference>
<dbReference type="InterPro" id="IPR029058">
    <property type="entry name" value="AB_hydrolase_fold"/>
</dbReference>
<dbReference type="InterPro" id="IPR013094">
    <property type="entry name" value="AB_hydrolase_3"/>
</dbReference>
<evidence type="ECO:0000313" key="4">
    <source>
        <dbReference type="Proteomes" id="UP001293254"/>
    </source>
</evidence>
<protein>
    <submittedName>
        <fullName evidence="3">Carboxylesterase 2</fullName>
    </submittedName>
</protein>
<name>A0AAE2CNT8_9LAMI</name>
<dbReference type="InterPro" id="IPR050466">
    <property type="entry name" value="Carboxylest/Gibb_receptor"/>
</dbReference>
<evidence type="ECO:0000313" key="3">
    <source>
        <dbReference type="EMBL" id="KAK4429033.1"/>
    </source>
</evidence>
<accession>A0AAE2CNT8</accession>
<evidence type="ECO:0000259" key="2">
    <source>
        <dbReference type="Pfam" id="PF07859"/>
    </source>
</evidence>
<feature type="domain" description="Alpha/beta hydrolase fold-3" evidence="2">
    <location>
        <begin position="7"/>
        <end position="75"/>
    </location>
</feature>
<dbReference type="Gene3D" id="3.40.50.1820">
    <property type="entry name" value="alpha/beta hydrolase"/>
    <property type="match status" value="1"/>
</dbReference>
<reference evidence="3" key="2">
    <citation type="journal article" date="2024" name="Plant">
        <title>Genomic evolution and insights into agronomic trait innovations of Sesamum species.</title>
        <authorList>
            <person name="Miao H."/>
            <person name="Wang L."/>
            <person name="Qu L."/>
            <person name="Liu H."/>
            <person name="Sun Y."/>
            <person name="Le M."/>
            <person name="Wang Q."/>
            <person name="Wei S."/>
            <person name="Zheng Y."/>
            <person name="Lin W."/>
            <person name="Duan Y."/>
            <person name="Cao H."/>
            <person name="Xiong S."/>
            <person name="Wang X."/>
            <person name="Wei L."/>
            <person name="Li C."/>
            <person name="Ma Q."/>
            <person name="Ju M."/>
            <person name="Zhao R."/>
            <person name="Li G."/>
            <person name="Mu C."/>
            <person name="Tian Q."/>
            <person name="Mei H."/>
            <person name="Zhang T."/>
            <person name="Gao T."/>
            <person name="Zhang H."/>
        </authorList>
    </citation>
    <scope>NUCLEOTIDE SEQUENCE</scope>
    <source>
        <strain evidence="3">3651</strain>
    </source>
</reference>
<dbReference type="Proteomes" id="UP001293254">
    <property type="component" value="Unassembled WGS sequence"/>
</dbReference>
<dbReference type="AlphaFoldDB" id="A0AAE2CNT8"/>
<dbReference type="PANTHER" id="PTHR23024:SF589">
    <property type="entry name" value="CARBOXYLESTERASE 17-RELATED"/>
    <property type="match status" value="1"/>
</dbReference>
<gene>
    <name evidence="3" type="ORF">Salat_1203300</name>
</gene>